<gene>
    <name evidence="1" type="ORF">AJ79_01369</name>
</gene>
<dbReference type="OrthoDB" id="4497426at2759"/>
<evidence type="ECO:0008006" key="3">
    <source>
        <dbReference type="Google" id="ProtNLM"/>
    </source>
</evidence>
<evidence type="ECO:0000313" key="2">
    <source>
        <dbReference type="Proteomes" id="UP000223968"/>
    </source>
</evidence>
<dbReference type="EMBL" id="PDNB01000013">
    <property type="protein sequence ID" value="PGH16985.1"/>
    <property type="molecule type" value="Genomic_DNA"/>
</dbReference>
<dbReference type="InterPro" id="IPR009003">
    <property type="entry name" value="Peptidase_S1_PA"/>
</dbReference>
<organism evidence="1 2">
    <name type="scientific">Helicocarpus griseus UAMH5409</name>
    <dbReference type="NCBI Taxonomy" id="1447875"/>
    <lineage>
        <taxon>Eukaryota</taxon>
        <taxon>Fungi</taxon>
        <taxon>Dikarya</taxon>
        <taxon>Ascomycota</taxon>
        <taxon>Pezizomycotina</taxon>
        <taxon>Eurotiomycetes</taxon>
        <taxon>Eurotiomycetidae</taxon>
        <taxon>Onygenales</taxon>
        <taxon>Ajellomycetaceae</taxon>
        <taxon>Helicocarpus</taxon>
    </lineage>
</organism>
<dbReference type="SUPFAM" id="SSF50494">
    <property type="entry name" value="Trypsin-like serine proteases"/>
    <property type="match status" value="1"/>
</dbReference>
<evidence type="ECO:0000313" key="1">
    <source>
        <dbReference type="EMBL" id="PGH16985.1"/>
    </source>
</evidence>
<name>A0A2B7Y6Y3_9EURO</name>
<keyword evidence="2" id="KW-1185">Reference proteome</keyword>
<sequence>MGLSCSLPSGVANGTLLGGVVSEKNNCICASGKQAILGMTCYHVVRYDANGNIDPDIQANGAINLTWPFQSPSKDDIKAAEDLARTQISSLRSADPTIASLMVKRQQLGQQRLQEVTDFDPMIGQVVAVSWLRNVPLSTDTSKMAIMDWALVEVTNSRMSVNYIGTIVDGLESQDAKLAWHPVAPSTIKVTSLPTTNSYVFKRGRSTGVTAGILGRFAPASMRISSSPTGLHHRALIVNISPTDGRAFAAAGDSGAWCLNGKGHVVGLVIGGDETDGTALILPMELVFDDMEQLTGWPRGSLELA</sequence>
<comment type="caution">
    <text evidence="1">The sequence shown here is derived from an EMBL/GenBank/DDBJ whole genome shotgun (WGS) entry which is preliminary data.</text>
</comment>
<accession>A0A2B7Y6Y3</accession>
<protein>
    <recommendedName>
        <fullName evidence="3">Peptidase S1 domain-containing protein</fullName>
    </recommendedName>
</protein>
<dbReference type="Proteomes" id="UP000223968">
    <property type="component" value="Unassembled WGS sequence"/>
</dbReference>
<proteinExistence type="predicted"/>
<reference evidence="1 2" key="1">
    <citation type="submission" date="2017-10" db="EMBL/GenBank/DDBJ databases">
        <title>Comparative genomics in systemic dimorphic fungi from Ajellomycetaceae.</title>
        <authorList>
            <person name="Munoz J.F."/>
            <person name="Mcewen J.G."/>
            <person name="Clay O.K."/>
            <person name="Cuomo C.A."/>
        </authorList>
    </citation>
    <scope>NUCLEOTIDE SEQUENCE [LARGE SCALE GENOMIC DNA]</scope>
    <source>
        <strain evidence="1 2">UAMH5409</strain>
    </source>
</reference>
<dbReference type="AlphaFoldDB" id="A0A2B7Y6Y3"/>